<reference evidence="2" key="1">
    <citation type="submission" date="2020-05" db="EMBL/GenBank/DDBJ databases">
        <title>Phylogenomic resolution of chytrid fungi.</title>
        <authorList>
            <person name="Stajich J.E."/>
            <person name="Amses K."/>
            <person name="Simmons R."/>
            <person name="Seto K."/>
            <person name="Myers J."/>
            <person name="Bonds A."/>
            <person name="Quandt C.A."/>
            <person name="Barry K."/>
            <person name="Liu P."/>
            <person name="Grigoriev I."/>
            <person name="Longcore J.E."/>
            <person name="James T.Y."/>
        </authorList>
    </citation>
    <scope>NUCLEOTIDE SEQUENCE</scope>
    <source>
        <strain evidence="2">JEL0318</strain>
    </source>
</reference>
<evidence type="ECO:0000256" key="1">
    <source>
        <dbReference type="SAM" id="MobiDB-lite"/>
    </source>
</evidence>
<dbReference type="SUPFAM" id="SSF51621">
    <property type="entry name" value="Phosphoenolpyruvate/pyruvate domain"/>
    <property type="match status" value="1"/>
</dbReference>
<dbReference type="EMBL" id="JADGJD010000176">
    <property type="protein sequence ID" value="KAJ3053847.1"/>
    <property type="molecule type" value="Genomic_DNA"/>
</dbReference>
<accession>A0AAD5SHZ6</accession>
<dbReference type="GO" id="GO:0003824">
    <property type="term" value="F:catalytic activity"/>
    <property type="evidence" value="ECO:0007669"/>
    <property type="project" value="InterPro"/>
</dbReference>
<dbReference type="InterPro" id="IPR040442">
    <property type="entry name" value="Pyrv_kinase-like_dom_sf"/>
</dbReference>
<dbReference type="InterPro" id="IPR039556">
    <property type="entry name" value="ICL/PEPM"/>
</dbReference>
<dbReference type="Pfam" id="PF13714">
    <property type="entry name" value="PEP_mutase"/>
    <property type="match status" value="1"/>
</dbReference>
<sequence>MNLKRTVEGYARAGCAGIMLEDQTSPKRCGHTKNKSVVSREEAYTRIKAAVDARTAGTDIFILARTDARIIGLEEAITRCKEFRRLGADMTFLEAPLSIEEMRAYCSQVDGPKMANMLEHGKTPILPGKELRDIGYVLAAYPLTLLSAAMKSMVEVLKCLKSGNSAGVESRILPFSETCRLVGFEEYWEEEKRYDTTAPAEQSKPDAEKS</sequence>
<dbReference type="CDD" id="cd00377">
    <property type="entry name" value="ICL_PEPM"/>
    <property type="match status" value="1"/>
</dbReference>
<evidence type="ECO:0000313" key="3">
    <source>
        <dbReference type="Proteomes" id="UP001212841"/>
    </source>
</evidence>
<evidence type="ECO:0000313" key="2">
    <source>
        <dbReference type="EMBL" id="KAJ3053847.1"/>
    </source>
</evidence>
<gene>
    <name evidence="2" type="ORF">HK097_003257</name>
</gene>
<dbReference type="InterPro" id="IPR015813">
    <property type="entry name" value="Pyrv/PenolPyrv_kinase-like_dom"/>
</dbReference>
<comment type="caution">
    <text evidence="2">The sequence shown here is derived from an EMBL/GenBank/DDBJ whole genome shotgun (WGS) entry which is preliminary data.</text>
</comment>
<keyword evidence="3" id="KW-1185">Reference proteome</keyword>
<dbReference type="Gene3D" id="3.20.20.60">
    <property type="entry name" value="Phosphoenolpyruvate-binding domains"/>
    <property type="match status" value="1"/>
</dbReference>
<name>A0AAD5SHZ6_9FUNG</name>
<proteinExistence type="predicted"/>
<organism evidence="2 3">
    <name type="scientific">Rhizophlyctis rosea</name>
    <dbReference type="NCBI Taxonomy" id="64517"/>
    <lineage>
        <taxon>Eukaryota</taxon>
        <taxon>Fungi</taxon>
        <taxon>Fungi incertae sedis</taxon>
        <taxon>Chytridiomycota</taxon>
        <taxon>Chytridiomycota incertae sedis</taxon>
        <taxon>Chytridiomycetes</taxon>
        <taxon>Rhizophlyctidales</taxon>
        <taxon>Rhizophlyctidaceae</taxon>
        <taxon>Rhizophlyctis</taxon>
    </lineage>
</organism>
<feature type="region of interest" description="Disordered" evidence="1">
    <location>
        <begin position="191"/>
        <end position="210"/>
    </location>
</feature>
<dbReference type="AlphaFoldDB" id="A0AAD5SHZ6"/>
<dbReference type="Proteomes" id="UP001212841">
    <property type="component" value="Unassembled WGS sequence"/>
</dbReference>
<protein>
    <submittedName>
        <fullName evidence="2">Uncharacterized protein</fullName>
    </submittedName>
</protein>
<dbReference type="PANTHER" id="PTHR42905">
    <property type="entry name" value="PHOSPHOENOLPYRUVATE CARBOXYLASE"/>
    <property type="match status" value="1"/>
</dbReference>
<dbReference type="PANTHER" id="PTHR42905:SF2">
    <property type="entry name" value="PHOSPHOENOLPYRUVATE CARBOXYLASE FAMILY PROTEIN"/>
    <property type="match status" value="1"/>
</dbReference>